<accession>A0A336LD86</accession>
<dbReference type="InterPro" id="IPR004394">
    <property type="entry name" value="Iojap/RsfS/C7orf30"/>
</dbReference>
<dbReference type="NCBIfam" id="TIGR00090">
    <property type="entry name" value="rsfS_iojap_ybeB"/>
    <property type="match status" value="1"/>
</dbReference>
<dbReference type="InterPro" id="IPR043519">
    <property type="entry name" value="NT_sf"/>
</dbReference>
<dbReference type="HAMAP" id="MF_01477">
    <property type="entry name" value="Iojap_RsfS"/>
    <property type="match status" value="1"/>
</dbReference>
<dbReference type="EMBL" id="UFQT01003263">
    <property type="protein sequence ID" value="SSX34798.1"/>
    <property type="molecule type" value="Genomic_DNA"/>
</dbReference>
<name>A0A336LD86_CULSO</name>
<evidence type="ECO:0000256" key="1">
    <source>
        <dbReference type="ARBA" id="ARBA00004173"/>
    </source>
</evidence>
<dbReference type="GO" id="GO:0005739">
    <property type="term" value="C:mitochondrion"/>
    <property type="evidence" value="ECO:0007669"/>
    <property type="project" value="UniProtKB-SubCell"/>
</dbReference>
<dbReference type="GO" id="GO:0017148">
    <property type="term" value="P:negative regulation of translation"/>
    <property type="evidence" value="ECO:0007669"/>
    <property type="project" value="TreeGrafter"/>
</dbReference>
<reference evidence="7" key="2">
    <citation type="submission" date="2018-07" db="EMBL/GenBank/DDBJ databases">
        <authorList>
            <person name="Quirk P.G."/>
            <person name="Krulwich T.A."/>
        </authorList>
    </citation>
    <scope>NUCLEOTIDE SEQUENCE</scope>
</reference>
<dbReference type="GO" id="GO:0090071">
    <property type="term" value="P:negative regulation of ribosome biogenesis"/>
    <property type="evidence" value="ECO:0007669"/>
    <property type="project" value="TreeGrafter"/>
</dbReference>
<comment type="subcellular location">
    <subcellularLocation>
        <location evidence="1">Mitochondrion</location>
    </subcellularLocation>
</comment>
<evidence type="ECO:0000256" key="5">
    <source>
        <dbReference type="ARBA" id="ARBA00073331"/>
    </source>
</evidence>
<evidence type="ECO:0000313" key="7">
    <source>
        <dbReference type="EMBL" id="SSX34798.1"/>
    </source>
</evidence>
<protein>
    <recommendedName>
        <fullName evidence="5">Mitochondrial assembly of ribosomal large subunit protein 1</fullName>
    </recommendedName>
</protein>
<evidence type="ECO:0000313" key="6">
    <source>
        <dbReference type="EMBL" id="SSX15429.1"/>
    </source>
</evidence>
<reference evidence="6" key="1">
    <citation type="submission" date="2018-04" db="EMBL/GenBank/DDBJ databases">
        <authorList>
            <person name="Go L.Y."/>
            <person name="Mitchell J.A."/>
        </authorList>
    </citation>
    <scope>NUCLEOTIDE SEQUENCE</scope>
    <source>
        <tissue evidence="6">Whole organism</tissue>
    </source>
</reference>
<dbReference type="PANTHER" id="PTHR21043">
    <property type="entry name" value="IOJAP SUPERFAMILY ORTHOLOG"/>
    <property type="match status" value="1"/>
</dbReference>
<dbReference type="Pfam" id="PF02410">
    <property type="entry name" value="RsfS"/>
    <property type="match status" value="1"/>
</dbReference>
<dbReference type="VEuPathDB" id="VectorBase:CSON008603"/>
<dbReference type="EMBL" id="UFQS01003263">
    <property type="protein sequence ID" value="SSX15429.1"/>
    <property type="molecule type" value="Genomic_DNA"/>
</dbReference>
<dbReference type="AlphaFoldDB" id="A0A336LD86"/>
<comment type="function">
    <text evidence="4">Required for normal mitochondrial ribosome function and mitochondrial translation. May play a role in ribosome biogenesis by preventing premature association of the 28S and 39S ribosomal subunits. Interacts with mitochondrial ribosomal protein uL14m (MRPL14), probably blocking formation of intersubunit bridge B8, preventing association of the 28S and 39S ribosomal subunits. Addition to isolated mitochondrial ribosomal subunits partially inhibits translation, probably by interfering with the association of the 28S and 39S ribosomal subunits and the formation of functional ribosomes. May also participate in the assembly and/or regulation of the stability of the large subunit of the mitochondrial ribosome. May function as a ribosomal silencing factor.</text>
</comment>
<dbReference type="SUPFAM" id="SSF81301">
    <property type="entry name" value="Nucleotidyltransferase"/>
    <property type="match status" value="1"/>
</dbReference>
<dbReference type="OMA" id="KYEVITE"/>
<proteinExistence type="inferred from homology"/>
<dbReference type="GO" id="GO:0043023">
    <property type="term" value="F:ribosomal large subunit binding"/>
    <property type="evidence" value="ECO:0007669"/>
    <property type="project" value="TreeGrafter"/>
</dbReference>
<dbReference type="FunFam" id="3.30.460.10:FF:000018">
    <property type="entry name" value="Mitochondrial assembly of ribosomal large subunit 1"/>
    <property type="match status" value="1"/>
</dbReference>
<evidence type="ECO:0000256" key="3">
    <source>
        <dbReference type="ARBA" id="ARBA00023128"/>
    </source>
</evidence>
<dbReference type="PANTHER" id="PTHR21043:SF0">
    <property type="entry name" value="MITOCHONDRIAL ASSEMBLY OF RIBOSOMAL LARGE SUBUNIT PROTEIN 1"/>
    <property type="match status" value="1"/>
</dbReference>
<comment type="similarity">
    <text evidence="2">Belongs to the Iojap/RsfS family.</text>
</comment>
<organism evidence="6">
    <name type="scientific">Culicoides sonorensis</name>
    <name type="common">Biting midge</name>
    <dbReference type="NCBI Taxonomy" id="179676"/>
    <lineage>
        <taxon>Eukaryota</taxon>
        <taxon>Metazoa</taxon>
        <taxon>Ecdysozoa</taxon>
        <taxon>Arthropoda</taxon>
        <taxon>Hexapoda</taxon>
        <taxon>Insecta</taxon>
        <taxon>Pterygota</taxon>
        <taxon>Neoptera</taxon>
        <taxon>Endopterygota</taxon>
        <taxon>Diptera</taxon>
        <taxon>Nematocera</taxon>
        <taxon>Chironomoidea</taxon>
        <taxon>Ceratopogonidae</taxon>
        <taxon>Ceratopogoninae</taxon>
        <taxon>Culicoides</taxon>
        <taxon>Monoculicoides</taxon>
    </lineage>
</organism>
<dbReference type="Gene3D" id="3.30.460.10">
    <property type="entry name" value="Beta Polymerase, domain 2"/>
    <property type="match status" value="1"/>
</dbReference>
<sequence length="235" mass="27549">MFSNIIRRQIFRGLSRTLPQFRQFHDDFTNNPDELRKKLAPLKKFQVFQDSEQIILDVEEERQLREQQELSGEIQPLKQQRIIDMDISLERGLTGVFEIEEIVKILRKENGIDICVCKVPPELKYVDYICVVTGRSHRHMLGMAEYIRRIFKLKRHKGDVLPRIEGANGRDWMAIDLGNIALHIFSHAARVNYDLESLWALGSQYDEACNQKEDENLGSLDKYSIYLEDLKPKTD</sequence>
<gene>
    <name evidence="6" type="primary">CSON008603</name>
</gene>
<keyword evidence="3" id="KW-0496">Mitochondrion</keyword>
<evidence type="ECO:0000256" key="4">
    <source>
        <dbReference type="ARBA" id="ARBA00053669"/>
    </source>
</evidence>
<evidence type="ECO:0000256" key="2">
    <source>
        <dbReference type="ARBA" id="ARBA00010574"/>
    </source>
</evidence>